<dbReference type="InterPro" id="IPR003386">
    <property type="entry name" value="LACT/PDAT_acylTrfase"/>
</dbReference>
<dbReference type="InterPro" id="IPR029058">
    <property type="entry name" value="AB_hydrolase_fold"/>
</dbReference>
<dbReference type="AlphaFoldDB" id="A0A8W8KG38"/>
<feature type="signal peptide" evidence="2">
    <location>
        <begin position="1"/>
        <end position="24"/>
    </location>
</feature>
<dbReference type="Proteomes" id="UP000005408">
    <property type="component" value="Unassembled WGS sequence"/>
</dbReference>
<evidence type="ECO:0000313" key="4">
    <source>
        <dbReference type="Proteomes" id="UP000005408"/>
    </source>
</evidence>
<feature type="chain" id="PRO_5036468012" description="Group XV phospholipase A2" evidence="2">
    <location>
        <begin position="25"/>
        <end position="516"/>
    </location>
</feature>
<dbReference type="Gene3D" id="3.40.50.1820">
    <property type="entry name" value="alpha/beta hydrolase"/>
    <property type="match status" value="2"/>
</dbReference>
<dbReference type="Pfam" id="PF02450">
    <property type="entry name" value="LCAT"/>
    <property type="match status" value="1"/>
</dbReference>
<evidence type="ECO:0000256" key="2">
    <source>
        <dbReference type="SAM" id="SignalP"/>
    </source>
</evidence>
<name>A0A8W8KG38_MAGGI</name>
<reference evidence="3" key="1">
    <citation type="submission" date="2022-08" db="UniProtKB">
        <authorList>
            <consortium name="EnsemblMetazoa"/>
        </authorList>
    </citation>
    <scope>IDENTIFICATION</scope>
    <source>
        <strain evidence="3">05x7-T-G4-1.051#20</strain>
    </source>
</reference>
<sequence>MSTKTCGVLIKIIFTLFIFSDVHCKILNPVILVPGDGGTQFEAKLNKTVTPHSLCVKKTSDYFSLWLNLEELAPVVIDCFTDNMKLVYNRTTHTTSNTPGVDIRISNFGGTSTVEWLDPSQLSVTSYFAPIVNAMVSWGYKRGVSVRGVPFDFRKAPNEFKELYQKMKALIEETYRINNNTRVILLAHSMGNPTSLYFYNQMSQAWKDKYLEAHISLAGVWVGAIKPLRLFASGDSLGVVFVKPIKVREEQRSMPSSAWLMPSDKAWGPDEILVMQPERNYTVNDYKQFFQDINYMDGWYMRQDTVNLIRDLTPPGIKVHCLHGINVKTPGVLMYDKSSWFDSQPKIIPDNGDGTVNVRSLRACLNWQKQQKQPIYHKEFPGVDHMTLLKDAGVIQYLKQPLDIKKPQPTGFDSLSKGYRTFKHIIMDRRELRNYVDMPHFHPEKNVVNGIDLYKNGRHIHEIRHELDQQLHGIPSAKPRTLSAGSEGEPTSPTIGSPSPVTGSVKGFSFPKKNQS</sequence>
<organism evidence="3 4">
    <name type="scientific">Magallana gigas</name>
    <name type="common">Pacific oyster</name>
    <name type="synonym">Crassostrea gigas</name>
    <dbReference type="NCBI Taxonomy" id="29159"/>
    <lineage>
        <taxon>Eukaryota</taxon>
        <taxon>Metazoa</taxon>
        <taxon>Spiralia</taxon>
        <taxon>Lophotrochozoa</taxon>
        <taxon>Mollusca</taxon>
        <taxon>Bivalvia</taxon>
        <taxon>Autobranchia</taxon>
        <taxon>Pteriomorphia</taxon>
        <taxon>Ostreida</taxon>
        <taxon>Ostreoidea</taxon>
        <taxon>Ostreidae</taxon>
        <taxon>Magallana</taxon>
    </lineage>
</organism>
<protein>
    <recommendedName>
        <fullName evidence="5">Group XV phospholipase A2</fullName>
    </recommendedName>
</protein>
<feature type="compositionally biased region" description="Polar residues" evidence="1">
    <location>
        <begin position="489"/>
        <end position="502"/>
    </location>
</feature>
<evidence type="ECO:0008006" key="5">
    <source>
        <dbReference type="Google" id="ProtNLM"/>
    </source>
</evidence>
<dbReference type="EnsemblMetazoa" id="G23337.2">
    <property type="protein sequence ID" value="G23337.2:cds"/>
    <property type="gene ID" value="G23337"/>
</dbReference>
<keyword evidence="2" id="KW-0732">Signal</keyword>
<evidence type="ECO:0000313" key="3">
    <source>
        <dbReference type="EnsemblMetazoa" id="G23337.2:cds"/>
    </source>
</evidence>
<dbReference type="PANTHER" id="PTHR11440">
    <property type="entry name" value="LECITHIN-CHOLESTEROL ACYLTRANSFERASE-RELATED"/>
    <property type="match status" value="1"/>
</dbReference>
<accession>A0A8W8KG38</accession>
<dbReference type="GO" id="GO:0006629">
    <property type="term" value="P:lipid metabolic process"/>
    <property type="evidence" value="ECO:0007669"/>
    <property type="project" value="InterPro"/>
</dbReference>
<dbReference type="SUPFAM" id="SSF53474">
    <property type="entry name" value="alpha/beta-Hydrolases"/>
    <property type="match status" value="1"/>
</dbReference>
<evidence type="ECO:0000256" key="1">
    <source>
        <dbReference type="SAM" id="MobiDB-lite"/>
    </source>
</evidence>
<dbReference type="GO" id="GO:0008374">
    <property type="term" value="F:O-acyltransferase activity"/>
    <property type="evidence" value="ECO:0007669"/>
    <property type="project" value="InterPro"/>
</dbReference>
<proteinExistence type="predicted"/>
<feature type="region of interest" description="Disordered" evidence="1">
    <location>
        <begin position="473"/>
        <end position="516"/>
    </location>
</feature>
<keyword evidence="4" id="KW-1185">Reference proteome</keyword>